<dbReference type="Proteomes" id="UP000799779">
    <property type="component" value="Unassembled WGS sequence"/>
</dbReference>
<proteinExistence type="predicted"/>
<feature type="compositionally biased region" description="Low complexity" evidence="1">
    <location>
        <begin position="337"/>
        <end position="365"/>
    </location>
</feature>
<reference evidence="2" key="1">
    <citation type="journal article" date="2020" name="Stud. Mycol.">
        <title>101 Dothideomycetes genomes: a test case for predicting lifestyles and emergence of pathogens.</title>
        <authorList>
            <person name="Haridas S."/>
            <person name="Albert R."/>
            <person name="Binder M."/>
            <person name="Bloem J."/>
            <person name="Labutti K."/>
            <person name="Salamov A."/>
            <person name="Andreopoulos B."/>
            <person name="Baker S."/>
            <person name="Barry K."/>
            <person name="Bills G."/>
            <person name="Bluhm B."/>
            <person name="Cannon C."/>
            <person name="Castanera R."/>
            <person name="Culley D."/>
            <person name="Daum C."/>
            <person name="Ezra D."/>
            <person name="Gonzalez J."/>
            <person name="Henrissat B."/>
            <person name="Kuo A."/>
            <person name="Liang C."/>
            <person name="Lipzen A."/>
            <person name="Lutzoni F."/>
            <person name="Magnuson J."/>
            <person name="Mondo S."/>
            <person name="Nolan M."/>
            <person name="Ohm R."/>
            <person name="Pangilinan J."/>
            <person name="Park H.-J."/>
            <person name="Ramirez L."/>
            <person name="Alfaro M."/>
            <person name="Sun H."/>
            <person name="Tritt A."/>
            <person name="Yoshinaga Y."/>
            <person name="Zwiers L.-H."/>
            <person name="Turgeon B."/>
            <person name="Goodwin S."/>
            <person name="Spatafora J."/>
            <person name="Crous P."/>
            <person name="Grigoriev I."/>
        </authorList>
    </citation>
    <scope>NUCLEOTIDE SEQUENCE</scope>
    <source>
        <strain evidence="2">CBS 123094</strain>
    </source>
</reference>
<feature type="compositionally biased region" description="Basic and acidic residues" evidence="1">
    <location>
        <begin position="262"/>
        <end position="272"/>
    </location>
</feature>
<dbReference type="AlphaFoldDB" id="A0A6A5X110"/>
<sequence length="376" mass="40666">MESPNFSLDETAARWYTDPLIPYPSLSRHPPIPPVNQKPDPDYLISLLRDLVKVAQTSYGRRPAPYRTCHAGIAAAVAYGRVKHRIDIFFAQHVNHDFVADGSYGYCLEMKTLATCVEMQFGRQFGKTAFPEAKGMDEKELHKLQQVIDHDVDRLLWGSGGEIDLELLKMRSCESEVEATSSTEVAEGKNYPDASSSPNQLLNELIMCSKLSDPGIESDSATAAAISPTTMLKDEESSACAATSTTETAEGKRMPAPASFKSPDDRLERGDSKDEEADACMEDDVNRVQADLKSLKISDSKIESDSSSSTNLSNACPEPESINSSEATDIGDDKIDTGSTTSTSSSNRSSESNSSSTVDSDSEGSPGTSTELTKTT</sequence>
<gene>
    <name evidence="2" type="ORF">P154DRAFT_590003</name>
</gene>
<feature type="compositionally biased region" description="Acidic residues" evidence="1">
    <location>
        <begin position="273"/>
        <end position="283"/>
    </location>
</feature>
<dbReference type="OrthoDB" id="10580786at2759"/>
<name>A0A6A5X110_9PLEO</name>
<feature type="compositionally biased region" description="Basic and acidic residues" evidence="1">
    <location>
        <begin position="293"/>
        <end position="304"/>
    </location>
</feature>
<keyword evidence="3" id="KW-1185">Reference proteome</keyword>
<evidence type="ECO:0000313" key="2">
    <source>
        <dbReference type="EMBL" id="KAF2003666.1"/>
    </source>
</evidence>
<protein>
    <submittedName>
        <fullName evidence="2">Uncharacterized protein</fullName>
    </submittedName>
</protein>
<feature type="region of interest" description="Disordered" evidence="1">
    <location>
        <begin position="229"/>
        <end position="376"/>
    </location>
</feature>
<organism evidence="2 3">
    <name type="scientific">Amniculicola lignicola CBS 123094</name>
    <dbReference type="NCBI Taxonomy" id="1392246"/>
    <lineage>
        <taxon>Eukaryota</taxon>
        <taxon>Fungi</taxon>
        <taxon>Dikarya</taxon>
        <taxon>Ascomycota</taxon>
        <taxon>Pezizomycotina</taxon>
        <taxon>Dothideomycetes</taxon>
        <taxon>Pleosporomycetidae</taxon>
        <taxon>Pleosporales</taxon>
        <taxon>Amniculicolaceae</taxon>
        <taxon>Amniculicola</taxon>
    </lineage>
</organism>
<accession>A0A6A5X110</accession>
<feature type="compositionally biased region" description="Polar residues" evidence="1">
    <location>
        <begin position="366"/>
        <end position="376"/>
    </location>
</feature>
<dbReference type="EMBL" id="ML977571">
    <property type="protein sequence ID" value="KAF2003666.1"/>
    <property type="molecule type" value="Genomic_DNA"/>
</dbReference>
<feature type="compositionally biased region" description="Low complexity" evidence="1">
    <location>
        <begin position="238"/>
        <end position="248"/>
    </location>
</feature>
<evidence type="ECO:0000313" key="3">
    <source>
        <dbReference type="Proteomes" id="UP000799779"/>
    </source>
</evidence>
<evidence type="ECO:0000256" key="1">
    <source>
        <dbReference type="SAM" id="MobiDB-lite"/>
    </source>
</evidence>